<keyword evidence="2" id="KW-1185">Reference proteome</keyword>
<comment type="caution">
    <text evidence="1">The sequence shown here is derived from an EMBL/GenBank/DDBJ whole genome shotgun (WGS) entry which is preliminary data.</text>
</comment>
<gene>
    <name evidence="1" type="ORF">G6R30_01510</name>
</gene>
<sequence length="72" mass="8238">MQTFVKEFETLVVKKKNALLSSSKFVDLETQINEYAKENSLEIVNLSAQYGDSFAQSSEFARTLVLFRRIEG</sequence>
<evidence type="ECO:0000313" key="2">
    <source>
        <dbReference type="Proteomes" id="UP001519503"/>
    </source>
</evidence>
<accession>A0ABS5QVB5</accession>
<reference evidence="1 2" key="1">
    <citation type="submission" date="2020-02" db="EMBL/GenBank/DDBJ databases">
        <title>Fructobacillus sp. isolated from paper mulberry of Taiwan.</title>
        <authorList>
            <person name="Lin S.-T."/>
        </authorList>
    </citation>
    <scope>NUCLEOTIDE SEQUENCE [LARGE SCALE GENOMIC DNA]</scope>
    <source>
        <strain evidence="1 2">S1-1</strain>
    </source>
</reference>
<dbReference type="Proteomes" id="UP001519503">
    <property type="component" value="Unassembled WGS sequence"/>
</dbReference>
<proteinExistence type="predicted"/>
<name>A0ABS5QVB5_9LACO</name>
<organism evidence="1 2">
    <name type="scientific">Fructobacillus parabroussonetiae</name>
    <dbReference type="NCBI Taxonomy" id="2713174"/>
    <lineage>
        <taxon>Bacteria</taxon>
        <taxon>Bacillati</taxon>
        <taxon>Bacillota</taxon>
        <taxon>Bacilli</taxon>
        <taxon>Lactobacillales</taxon>
        <taxon>Lactobacillaceae</taxon>
        <taxon>Fructobacillus</taxon>
    </lineage>
</organism>
<dbReference type="EMBL" id="JAAMFL010000002">
    <property type="protein sequence ID" value="MBS9337143.1"/>
    <property type="molecule type" value="Genomic_DNA"/>
</dbReference>
<evidence type="ECO:0000313" key="1">
    <source>
        <dbReference type="EMBL" id="MBS9337143.1"/>
    </source>
</evidence>
<dbReference type="RefSeq" id="WP_213820783.1">
    <property type="nucleotide sequence ID" value="NZ_JAAMFL010000002.1"/>
</dbReference>
<protein>
    <submittedName>
        <fullName evidence="1">Uncharacterized protein</fullName>
    </submittedName>
</protein>